<dbReference type="AlphaFoldDB" id="A0A0F9I707"/>
<comment type="caution">
    <text evidence="2">The sequence shown here is derived from an EMBL/GenBank/DDBJ whole genome shotgun (WGS) entry which is preliminary data.</text>
</comment>
<accession>A0A0F9I707</accession>
<proteinExistence type="predicted"/>
<organism evidence="2">
    <name type="scientific">marine sediment metagenome</name>
    <dbReference type="NCBI Taxonomy" id="412755"/>
    <lineage>
        <taxon>unclassified sequences</taxon>
        <taxon>metagenomes</taxon>
        <taxon>ecological metagenomes</taxon>
    </lineage>
</organism>
<dbReference type="EMBL" id="LAZR01020248">
    <property type="protein sequence ID" value="KKL89580.1"/>
    <property type="molecule type" value="Genomic_DNA"/>
</dbReference>
<gene>
    <name evidence="2" type="ORF">LCGC14_1913280</name>
</gene>
<evidence type="ECO:0008006" key="3">
    <source>
        <dbReference type="Google" id="ProtNLM"/>
    </source>
</evidence>
<protein>
    <recommendedName>
        <fullName evidence="3">SMP domain-containing protein</fullName>
    </recommendedName>
</protein>
<evidence type="ECO:0000313" key="2">
    <source>
        <dbReference type="EMBL" id="KKL89580.1"/>
    </source>
</evidence>
<name>A0A0F9I707_9ZZZZ</name>
<feature type="compositionally biased region" description="Polar residues" evidence="1">
    <location>
        <begin position="33"/>
        <end position="42"/>
    </location>
</feature>
<sequence>MPAHQSHGQSTDAINSAPLVKAAVREDDVRSKSLASVQTLSGENRAETGGEGTDDIVRTAVQAGK</sequence>
<feature type="region of interest" description="Disordered" evidence="1">
    <location>
        <begin position="28"/>
        <end position="55"/>
    </location>
</feature>
<reference evidence="2" key="1">
    <citation type="journal article" date="2015" name="Nature">
        <title>Complex archaea that bridge the gap between prokaryotes and eukaryotes.</title>
        <authorList>
            <person name="Spang A."/>
            <person name="Saw J.H."/>
            <person name="Jorgensen S.L."/>
            <person name="Zaremba-Niedzwiedzka K."/>
            <person name="Martijn J."/>
            <person name="Lind A.E."/>
            <person name="van Eijk R."/>
            <person name="Schleper C."/>
            <person name="Guy L."/>
            <person name="Ettema T.J."/>
        </authorList>
    </citation>
    <scope>NUCLEOTIDE SEQUENCE</scope>
</reference>
<evidence type="ECO:0000256" key="1">
    <source>
        <dbReference type="SAM" id="MobiDB-lite"/>
    </source>
</evidence>